<dbReference type="SUPFAM" id="SSF46785">
    <property type="entry name" value="Winged helix' DNA-binding domain"/>
    <property type="match status" value="1"/>
</dbReference>
<dbReference type="EMBL" id="CP013862">
    <property type="protein sequence ID" value="ALX48927.1"/>
    <property type="molecule type" value="Genomic_DNA"/>
</dbReference>
<dbReference type="InterPro" id="IPR036388">
    <property type="entry name" value="WH-like_DNA-bd_sf"/>
</dbReference>
<dbReference type="InterPro" id="IPR002577">
    <property type="entry name" value="HTH_HxlR"/>
</dbReference>
<name>A0A0U3WGE0_9BACI</name>
<dbReference type="AlphaFoldDB" id="A0A0U3WGE0"/>
<evidence type="ECO:0000256" key="3">
    <source>
        <dbReference type="ARBA" id="ARBA00023163"/>
    </source>
</evidence>
<evidence type="ECO:0000259" key="4">
    <source>
        <dbReference type="PROSITE" id="PS51118"/>
    </source>
</evidence>
<dbReference type="PANTHER" id="PTHR33204:SF18">
    <property type="entry name" value="TRANSCRIPTIONAL REGULATORY PROTEIN"/>
    <property type="match status" value="1"/>
</dbReference>
<gene>
    <name evidence="5" type="ORF">AOX59_10060</name>
</gene>
<evidence type="ECO:0000313" key="5">
    <source>
        <dbReference type="EMBL" id="ALX48927.1"/>
    </source>
</evidence>
<dbReference type="OrthoDB" id="9791143at2"/>
<dbReference type="RefSeq" id="WP_068445230.1">
    <property type="nucleotide sequence ID" value="NZ_CP013862.1"/>
</dbReference>
<dbReference type="PANTHER" id="PTHR33204">
    <property type="entry name" value="TRANSCRIPTIONAL REGULATOR, MARR FAMILY"/>
    <property type="match status" value="1"/>
</dbReference>
<keyword evidence="2" id="KW-0238">DNA-binding</keyword>
<evidence type="ECO:0000256" key="2">
    <source>
        <dbReference type="ARBA" id="ARBA00023125"/>
    </source>
</evidence>
<feature type="domain" description="HTH hxlR-type" evidence="4">
    <location>
        <begin position="9"/>
        <end position="107"/>
    </location>
</feature>
<evidence type="ECO:0000256" key="1">
    <source>
        <dbReference type="ARBA" id="ARBA00023015"/>
    </source>
</evidence>
<dbReference type="Gene3D" id="1.10.10.10">
    <property type="entry name" value="Winged helix-like DNA-binding domain superfamily/Winged helix DNA-binding domain"/>
    <property type="match status" value="1"/>
</dbReference>
<proteinExistence type="predicted"/>
<keyword evidence="6" id="KW-1185">Reference proteome</keyword>
<sequence length="150" mass="17215">MKANYNLPCNIAQTLNIVGDRWTLLILHEILMGASTFNEIKKGLDGISSNLLSDRLKYLADSGLVINSLYSDHPPRYQYSLTESGRDLEPVFHSLLIWGRNHLEKCYKKLVHDTCRHEVEIAYYCSHCEENVSEDELLVLPYGEKEEVSL</sequence>
<keyword evidence="3" id="KW-0804">Transcription</keyword>
<dbReference type="PROSITE" id="PS51118">
    <property type="entry name" value="HTH_HXLR"/>
    <property type="match status" value="1"/>
</dbReference>
<dbReference type="InterPro" id="IPR036390">
    <property type="entry name" value="WH_DNA-bd_sf"/>
</dbReference>
<dbReference type="Pfam" id="PF01638">
    <property type="entry name" value="HxlR"/>
    <property type="match status" value="1"/>
</dbReference>
<protein>
    <submittedName>
        <fullName evidence="5">HxlR family transcriptional regulator</fullName>
    </submittedName>
</protein>
<dbReference type="Proteomes" id="UP000050331">
    <property type="component" value="Chromosome"/>
</dbReference>
<dbReference type="CDD" id="cd00090">
    <property type="entry name" value="HTH_ARSR"/>
    <property type="match status" value="1"/>
</dbReference>
<reference evidence="5 6" key="1">
    <citation type="submission" date="2016-01" db="EMBL/GenBank/DDBJ databases">
        <title>Complete genome sequence of strain Lentibacillus amyloliquefaciens LAM0015T isolated from saline sediment.</title>
        <authorList>
            <person name="Wang J.-L."/>
            <person name="He M.-X."/>
        </authorList>
    </citation>
    <scope>NUCLEOTIDE SEQUENCE [LARGE SCALE GENOMIC DNA]</scope>
    <source>
        <strain evidence="5 6">LAM0015</strain>
    </source>
</reference>
<keyword evidence="1" id="KW-0805">Transcription regulation</keyword>
<dbReference type="InterPro" id="IPR011991">
    <property type="entry name" value="ArsR-like_HTH"/>
</dbReference>
<organism evidence="5 6">
    <name type="scientific">Lentibacillus amyloliquefaciens</name>
    <dbReference type="NCBI Taxonomy" id="1472767"/>
    <lineage>
        <taxon>Bacteria</taxon>
        <taxon>Bacillati</taxon>
        <taxon>Bacillota</taxon>
        <taxon>Bacilli</taxon>
        <taxon>Bacillales</taxon>
        <taxon>Bacillaceae</taxon>
        <taxon>Lentibacillus</taxon>
    </lineage>
</organism>
<evidence type="ECO:0000313" key="6">
    <source>
        <dbReference type="Proteomes" id="UP000050331"/>
    </source>
</evidence>
<dbReference type="KEGG" id="lao:AOX59_10060"/>
<dbReference type="GO" id="GO:0003677">
    <property type="term" value="F:DNA binding"/>
    <property type="evidence" value="ECO:0007669"/>
    <property type="project" value="UniProtKB-KW"/>
</dbReference>
<accession>A0A0U3WGE0</accession>
<dbReference type="STRING" id="1472767.AOX59_10060"/>